<gene>
    <name evidence="1" type="ORF">F5878DRAFT_606140</name>
</gene>
<reference evidence="1" key="1">
    <citation type="submission" date="2022-08" db="EMBL/GenBank/DDBJ databases">
        <authorList>
            <consortium name="DOE Joint Genome Institute"/>
            <person name="Min B."/>
            <person name="Riley R."/>
            <person name="Sierra-Patev S."/>
            <person name="Naranjo-Ortiz M."/>
            <person name="Looney B."/>
            <person name="Konkel Z."/>
            <person name="Slot J.C."/>
            <person name="Sakamoto Y."/>
            <person name="Steenwyk J.L."/>
            <person name="Rokas A."/>
            <person name="Carro J."/>
            <person name="Camarero S."/>
            <person name="Ferreira P."/>
            <person name="Molpeceres G."/>
            <person name="Ruiz-Duenas F.J."/>
            <person name="Serrano A."/>
            <person name="Henrissat B."/>
            <person name="Drula E."/>
            <person name="Hughes K.W."/>
            <person name="Mata J.L."/>
            <person name="Ishikawa N.K."/>
            <person name="Vargas-Isla R."/>
            <person name="Ushijima S."/>
            <person name="Smith C.A."/>
            <person name="Ahrendt S."/>
            <person name="Andreopoulos W."/>
            <person name="He G."/>
            <person name="Labutti K."/>
            <person name="Lipzen A."/>
            <person name="Ng V."/>
            <person name="Sandor L."/>
            <person name="Barry K."/>
            <person name="Martinez A.T."/>
            <person name="Xiao Y."/>
            <person name="Gibbons J.G."/>
            <person name="Terashima K."/>
            <person name="Hibbett D.S."/>
            <person name="Grigoriev I.V."/>
        </authorList>
    </citation>
    <scope>NUCLEOTIDE SEQUENCE</scope>
    <source>
        <strain evidence="1">TFB9207</strain>
    </source>
</reference>
<dbReference type="EMBL" id="MU805988">
    <property type="protein sequence ID" value="KAJ3843004.1"/>
    <property type="molecule type" value="Genomic_DNA"/>
</dbReference>
<dbReference type="Proteomes" id="UP001163846">
    <property type="component" value="Unassembled WGS sequence"/>
</dbReference>
<organism evidence="1 2">
    <name type="scientific">Lentinula raphanica</name>
    <dbReference type="NCBI Taxonomy" id="153919"/>
    <lineage>
        <taxon>Eukaryota</taxon>
        <taxon>Fungi</taxon>
        <taxon>Dikarya</taxon>
        <taxon>Basidiomycota</taxon>
        <taxon>Agaricomycotina</taxon>
        <taxon>Agaricomycetes</taxon>
        <taxon>Agaricomycetidae</taxon>
        <taxon>Agaricales</taxon>
        <taxon>Marasmiineae</taxon>
        <taxon>Omphalotaceae</taxon>
        <taxon>Lentinula</taxon>
    </lineage>
</organism>
<protein>
    <submittedName>
        <fullName evidence="1">Uncharacterized protein</fullName>
    </submittedName>
</protein>
<name>A0AA38PHI3_9AGAR</name>
<keyword evidence="2" id="KW-1185">Reference proteome</keyword>
<proteinExistence type="predicted"/>
<evidence type="ECO:0000313" key="2">
    <source>
        <dbReference type="Proteomes" id="UP001163846"/>
    </source>
</evidence>
<dbReference type="AlphaFoldDB" id="A0AA38PHI3"/>
<comment type="caution">
    <text evidence="1">The sequence shown here is derived from an EMBL/GenBank/DDBJ whole genome shotgun (WGS) entry which is preliminary data.</text>
</comment>
<accession>A0AA38PHI3</accession>
<sequence>MVSPELLEEAIALVTPLNKLREQNGRDFSFYMNFIKTCPTERKLPKPFLIDYDALQEYPAFYTLPPKLWLGFGINTEDILKYYRDKRSEFPELPPVTRAPPVVELVKLHVQSRLCRMCRHQIGFNLVLSEKYDMVLWLYDSHQKRQLVDYEEQEVIDILKRELRVLEEQEKLTWFYDIEEPRLWTYTRDSCRVNF</sequence>
<evidence type="ECO:0000313" key="1">
    <source>
        <dbReference type="EMBL" id="KAJ3843004.1"/>
    </source>
</evidence>